<gene>
    <name evidence="1" type="ORF">GN958_ATG02134</name>
</gene>
<accession>A0A8S9VB64</accession>
<comment type="caution">
    <text evidence="1">The sequence shown here is derived from an EMBL/GenBank/DDBJ whole genome shotgun (WGS) entry which is preliminary data.</text>
</comment>
<proteinExistence type="predicted"/>
<dbReference type="EMBL" id="JAACNO010000254">
    <property type="protein sequence ID" value="KAF4148654.1"/>
    <property type="molecule type" value="Genomic_DNA"/>
</dbReference>
<organism evidence="1 2">
    <name type="scientific">Phytophthora infestans</name>
    <name type="common">Potato late blight agent</name>
    <name type="synonym">Botrytis infestans</name>
    <dbReference type="NCBI Taxonomy" id="4787"/>
    <lineage>
        <taxon>Eukaryota</taxon>
        <taxon>Sar</taxon>
        <taxon>Stramenopiles</taxon>
        <taxon>Oomycota</taxon>
        <taxon>Peronosporomycetes</taxon>
        <taxon>Peronosporales</taxon>
        <taxon>Peronosporaceae</taxon>
        <taxon>Phytophthora</taxon>
    </lineage>
</organism>
<evidence type="ECO:0000313" key="1">
    <source>
        <dbReference type="EMBL" id="KAF4148654.1"/>
    </source>
</evidence>
<protein>
    <submittedName>
        <fullName evidence="1">Uncharacterized protein</fullName>
    </submittedName>
</protein>
<dbReference type="Proteomes" id="UP000704712">
    <property type="component" value="Unassembled WGS sequence"/>
</dbReference>
<dbReference type="AlphaFoldDB" id="A0A8S9VB64"/>
<sequence length="153" mass="16770">MSSPILRAHGMVALITEFIEALAMDFALVGELIVRVKKTWNRCGREVPVTVPNPILGIPLDYSSEGFHLNKVEALLRNVFMDRSRGQIDALLAQTVPVSYAASNNPLDKCKAQVDEPKKKEASATTVMVGSIGIVNLTTRPTVPKEQRIEAKD</sequence>
<evidence type="ECO:0000313" key="2">
    <source>
        <dbReference type="Proteomes" id="UP000704712"/>
    </source>
</evidence>
<reference evidence="1" key="1">
    <citation type="submission" date="2020-03" db="EMBL/GenBank/DDBJ databases">
        <title>Hybrid Assembly of Korean Phytophthora infestans isolates.</title>
        <authorList>
            <person name="Prokchorchik M."/>
            <person name="Lee Y."/>
            <person name="Seo J."/>
            <person name="Cho J.-H."/>
            <person name="Park Y.-E."/>
            <person name="Jang D.-C."/>
            <person name="Im J.-S."/>
            <person name="Choi J.-G."/>
            <person name="Park H.-J."/>
            <person name="Lee G.-B."/>
            <person name="Lee Y.-G."/>
            <person name="Hong S.-Y."/>
            <person name="Cho K."/>
            <person name="Sohn K.H."/>
        </authorList>
    </citation>
    <scope>NUCLEOTIDE SEQUENCE</scope>
    <source>
        <strain evidence="1">KR_2_A2</strain>
    </source>
</reference>
<name>A0A8S9VB64_PHYIN</name>